<evidence type="ECO:0000313" key="2">
    <source>
        <dbReference type="Proteomes" id="UP000004994"/>
    </source>
</evidence>
<dbReference type="SMR" id="A0A3Q7J7V3"/>
<dbReference type="Proteomes" id="UP000004994">
    <property type="component" value="Chromosome 12"/>
</dbReference>
<dbReference type="AlphaFoldDB" id="A0A3Q7J7V3"/>
<protein>
    <submittedName>
        <fullName evidence="1">Uncharacterized protein</fullName>
    </submittedName>
</protein>
<dbReference type="Gramene" id="Solyc12g036340.1.1">
    <property type="protein sequence ID" value="Solyc12g036340.1.1.1"/>
    <property type="gene ID" value="Solyc12g036340.1"/>
</dbReference>
<keyword evidence="2" id="KW-1185">Reference proteome</keyword>
<reference evidence="1" key="2">
    <citation type="submission" date="2019-01" db="UniProtKB">
        <authorList>
            <consortium name="EnsemblPlants"/>
        </authorList>
    </citation>
    <scope>IDENTIFICATION</scope>
    <source>
        <strain evidence="1">cv. Heinz 1706</strain>
    </source>
</reference>
<reference evidence="1" key="1">
    <citation type="journal article" date="2012" name="Nature">
        <title>The tomato genome sequence provides insights into fleshy fruit evolution.</title>
        <authorList>
            <consortium name="Tomato Genome Consortium"/>
        </authorList>
    </citation>
    <scope>NUCLEOTIDE SEQUENCE [LARGE SCALE GENOMIC DNA]</scope>
    <source>
        <strain evidence="1">cv. Heinz 1706</strain>
    </source>
</reference>
<accession>A0A3Q7J7V3</accession>
<name>A0A3Q7J7V3_SOLLC</name>
<evidence type="ECO:0000313" key="1">
    <source>
        <dbReference type="EnsemblPlants" id="Solyc12g036340.1.1.1"/>
    </source>
</evidence>
<proteinExistence type="predicted"/>
<dbReference type="InParanoid" id="A0A3Q7J7V3"/>
<sequence length="53" mass="6052">MQQENDSNPRARWRVRRLALLSALKGSFCNLTRTGVFPDLQLVLACVDGRHIK</sequence>
<dbReference type="PaxDb" id="4081-Solyc12g036340.1.1"/>
<dbReference type="EnsemblPlants" id="Solyc12g036340.1.1">
    <property type="protein sequence ID" value="Solyc12g036340.1.1.1"/>
    <property type="gene ID" value="Solyc12g036340.1"/>
</dbReference>
<organism evidence="1">
    <name type="scientific">Solanum lycopersicum</name>
    <name type="common">Tomato</name>
    <name type="synonym">Lycopersicon esculentum</name>
    <dbReference type="NCBI Taxonomy" id="4081"/>
    <lineage>
        <taxon>Eukaryota</taxon>
        <taxon>Viridiplantae</taxon>
        <taxon>Streptophyta</taxon>
        <taxon>Embryophyta</taxon>
        <taxon>Tracheophyta</taxon>
        <taxon>Spermatophyta</taxon>
        <taxon>Magnoliopsida</taxon>
        <taxon>eudicotyledons</taxon>
        <taxon>Gunneridae</taxon>
        <taxon>Pentapetalae</taxon>
        <taxon>asterids</taxon>
        <taxon>lamiids</taxon>
        <taxon>Solanales</taxon>
        <taxon>Solanaceae</taxon>
        <taxon>Solanoideae</taxon>
        <taxon>Solaneae</taxon>
        <taxon>Solanum</taxon>
        <taxon>Solanum subgen. Lycopersicon</taxon>
    </lineage>
</organism>